<gene>
    <name evidence="2" type="ORF">SAMN04489730_4757</name>
</gene>
<proteinExistence type="predicted"/>
<sequence>MSASLLWTLIGVAGTAGLATGAVVRRVGLRRAYFGAEPVTAAASGLFAVPDGGCAVVTGVLYGAGFMIGGALLPLWSAALFSLVTVFTTAGARSARLRRGPRGPGGGVRAGAGAGEHRGVPGNGVTMDFVGGLVCLGFANTAGPRRSRPDQPSVDHLAGPVDLVASCERTGSIGANRARQLGKKHRP</sequence>
<reference evidence="3" key="1">
    <citation type="submission" date="2016-11" db="EMBL/GenBank/DDBJ databases">
        <authorList>
            <person name="Varghese N."/>
            <person name="Submissions S."/>
        </authorList>
    </citation>
    <scope>NUCLEOTIDE SEQUENCE [LARGE SCALE GENOMIC DNA]</scope>
    <source>
        <strain evidence="3">DSM 44671</strain>
    </source>
</reference>
<feature type="transmembrane region" description="Helical" evidence="1">
    <location>
        <begin position="66"/>
        <end position="92"/>
    </location>
</feature>
<evidence type="ECO:0000313" key="2">
    <source>
        <dbReference type="EMBL" id="SFW79521.1"/>
    </source>
</evidence>
<protein>
    <submittedName>
        <fullName evidence="2">Uncharacterized protein</fullName>
    </submittedName>
</protein>
<evidence type="ECO:0000256" key="1">
    <source>
        <dbReference type="SAM" id="Phobius"/>
    </source>
</evidence>
<name>A0A1K1S596_9PSEU</name>
<accession>A0A1K1S596</accession>
<keyword evidence="1" id="KW-0812">Transmembrane</keyword>
<dbReference type="OrthoDB" id="3211108at2"/>
<evidence type="ECO:0000313" key="3">
    <source>
        <dbReference type="Proteomes" id="UP000182740"/>
    </source>
</evidence>
<keyword evidence="1" id="KW-1133">Transmembrane helix</keyword>
<dbReference type="RefSeq" id="WP_072478330.1">
    <property type="nucleotide sequence ID" value="NZ_FPJG01000006.1"/>
</dbReference>
<dbReference type="AlphaFoldDB" id="A0A1K1S596"/>
<keyword evidence="3" id="KW-1185">Reference proteome</keyword>
<organism evidence="2 3">
    <name type="scientific">Amycolatopsis australiensis</name>
    <dbReference type="NCBI Taxonomy" id="546364"/>
    <lineage>
        <taxon>Bacteria</taxon>
        <taxon>Bacillati</taxon>
        <taxon>Actinomycetota</taxon>
        <taxon>Actinomycetes</taxon>
        <taxon>Pseudonocardiales</taxon>
        <taxon>Pseudonocardiaceae</taxon>
        <taxon>Amycolatopsis</taxon>
    </lineage>
</organism>
<dbReference type="Proteomes" id="UP000182740">
    <property type="component" value="Unassembled WGS sequence"/>
</dbReference>
<keyword evidence="1" id="KW-0472">Membrane</keyword>
<dbReference type="EMBL" id="FPJG01000006">
    <property type="protein sequence ID" value="SFW79521.1"/>
    <property type="molecule type" value="Genomic_DNA"/>
</dbReference>